<dbReference type="GO" id="GO:0005829">
    <property type="term" value="C:cytosol"/>
    <property type="evidence" value="ECO:0000304"/>
    <property type="project" value="Reactome"/>
</dbReference>
<dbReference type="SMR" id="M4Q6L3"/>
<keyword evidence="5 10" id="KW-0698">rRNA processing</keyword>
<dbReference type="InterPro" id="IPR029063">
    <property type="entry name" value="SAM-dependent_MTases_sf"/>
</dbReference>
<dbReference type="CARD" id="ARO:3003198">
    <property type="molecule name" value="rmtH"/>
    <property type="mechanism identifier" value="ARO:0001001"/>
    <property type="mechanism name" value="antibiotic target alteration"/>
</dbReference>
<dbReference type="GO" id="GO:0008649">
    <property type="term" value="F:rRNA methyltransferase activity"/>
    <property type="evidence" value="ECO:0000304"/>
    <property type="project" value="Reactome"/>
</dbReference>
<dbReference type="EMBL" id="KC544262">
    <property type="protein sequence ID" value="AGH19769.1"/>
    <property type="molecule type" value="Genomic_DNA"/>
</dbReference>
<evidence type="ECO:0000256" key="6">
    <source>
        <dbReference type="ARBA" id="ARBA00022603"/>
    </source>
</evidence>
<keyword evidence="7 10" id="KW-0808">Transferase</keyword>
<evidence type="ECO:0000256" key="8">
    <source>
        <dbReference type="ARBA" id="ARBA00022691"/>
    </source>
</evidence>
<feature type="binding site" evidence="11">
    <location>
        <position position="131"/>
    </location>
    <ligand>
        <name>S-adenosyl-L-methionine</name>
        <dbReference type="ChEBI" id="CHEBI:59789"/>
    </ligand>
</feature>
<dbReference type="NCBIfam" id="NF000466">
    <property type="entry name" value="16S_rRNA_Rmt_gen"/>
    <property type="match status" value="1"/>
</dbReference>
<dbReference type="Gene3D" id="3.40.50.150">
    <property type="entry name" value="Vaccinia Virus protein VP39"/>
    <property type="match status" value="1"/>
</dbReference>
<dbReference type="GO" id="GO:0046677">
    <property type="term" value="P:response to antibiotic"/>
    <property type="evidence" value="ECO:0000304"/>
    <property type="project" value="Reactome"/>
</dbReference>
<keyword evidence="6 10" id="KW-0489">Methyltransferase</keyword>
<gene>
    <name evidence="12" type="primary">rmtH</name>
</gene>
<dbReference type="Pfam" id="PF07091">
    <property type="entry name" value="FmrO"/>
    <property type="match status" value="1"/>
</dbReference>
<feature type="binding site" evidence="11">
    <location>
        <position position="111"/>
    </location>
    <ligand>
        <name>S-adenosyl-L-methionine</name>
        <dbReference type="ChEBI" id="CHEBI:59789"/>
    </ligand>
</feature>
<reference evidence="12" key="1">
    <citation type="journal article" date="2013" name="Antimicrob. Agents Chemother.">
        <title>Novel 16S rRNA Methyltransferase RmtH Produced by Klebsiella pneumoniae Associated with War-Related Trauma.</title>
        <authorList>
            <person name="O'Hara J.A."/>
            <person name="McGann P."/>
            <person name="Snesrud E.C."/>
            <person name="Clifford R.J."/>
            <person name="Waterman P.E."/>
            <person name="Lesho E.P."/>
            <person name="Doi Y."/>
        </authorList>
    </citation>
    <scope>NUCLEOTIDE SEQUENCE</scope>
    <source>
        <strain evidence="12">MRSN 2404</strain>
    </source>
</reference>
<comment type="catalytic activity">
    <reaction evidence="1 10">
        <text>guanosine(1405) in 16S rRNA + S-adenosyl-L-methionine = N(7)-methylguanosine(1405) in 16S rRNA + S-adenosyl-L-homocysteine</text>
        <dbReference type="Rhea" id="RHEA:42772"/>
        <dbReference type="Rhea" id="RHEA-COMP:10225"/>
        <dbReference type="Rhea" id="RHEA-COMP:10226"/>
        <dbReference type="ChEBI" id="CHEBI:57856"/>
        <dbReference type="ChEBI" id="CHEBI:59789"/>
        <dbReference type="ChEBI" id="CHEBI:74269"/>
        <dbReference type="ChEBI" id="CHEBI:74480"/>
        <dbReference type="EC" id="2.1.1.179"/>
    </reaction>
</comment>
<evidence type="ECO:0000256" key="4">
    <source>
        <dbReference type="ARBA" id="ARBA00015154"/>
    </source>
</evidence>
<evidence type="ECO:0000256" key="9">
    <source>
        <dbReference type="ARBA" id="ARBA00023251"/>
    </source>
</evidence>
<dbReference type="AlphaFoldDB" id="M4Q6L3"/>
<evidence type="ECO:0000313" key="12">
    <source>
        <dbReference type="EMBL" id="AGH19769.1"/>
    </source>
</evidence>
<dbReference type="PATRIC" id="fig|573.4023.peg.5669"/>
<evidence type="ECO:0000256" key="10">
    <source>
        <dbReference type="PIRNR" id="PIRNR015852"/>
    </source>
</evidence>
<comment type="similarity">
    <text evidence="2 10">Belongs to the methyltransferase superfamily. Aminoglycoside resistance family.</text>
</comment>
<dbReference type="RefSeq" id="WP_046664169.1">
    <property type="nucleotide sequence ID" value="NG_048065.1"/>
</dbReference>
<accession>M4Q6L3</accession>
<feature type="binding site" evidence="11">
    <location>
        <begin position="81"/>
        <end position="87"/>
    </location>
    <ligand>
        <name>S-adenosyl-L-methionine</name>
        <dbReference type="ChEBI" id="CHEBI:59789"/>
    </ligand>
</feature>
<evidence type="ECO:0000256" key="3">
    <source>
        <dbReference type="ARBA" id="ARBA00012300"/>
    </source>
</evidence>
<comment type="function">
    <text evidence="10">Specifically methylates the N7 position of guanine 1405 in 16S rRNA. Confers resistance to various aminoglycosides.</text>
</comment>
<dbReference type="NCBIfam" id="NF000116">
    <property type="entry name" value="16S_rRNA_Rmt_H"/>
    <property type="match status" value="1"/>
</dbReference>
<dbReference type="InterPro" id="IPR025981">
    <property type="entry name" value="rRNA_MeTrfase"/>
</dbReference>
<evidence type="ECO:0000256" key="2">
    <source>
        <dbReference type="ARBA" id="ARBA00005487"/>
    </source>
</evidence>
<evidence type="ECO:0000256" key="1">
    <source>
        <dbReference type="ARBA" id="ARBA00001643"/>
    </source>
</evidence>
<name>M4Q6L3_KLEPN</name>
<dbReference type="Gene3D" id="1.10.8.10">
    <property type="entry name" value="DNA helicase RuvA subunit, C-terminal domain"/>
    <property type="match status" value="1"/>
</dbReference>
<dbReference type="EC" id="2.1.1.179" evidence="3 10"/>
<dbReference type="PIRSF" id="PIRSF015852">
    <property type="entry name" value="RRNA_mtase_Grm"/>
    <property type="match status" value="1"/>
</dbReference>
<protein>
    <recommendedName>
        <fullName evidence="4 10">16S rRNA (guanine(1405)-N(7))-methyltransferase</fullName>
        <ecNumber evidence="3 10">2.1.1.179</ecNumber>
    </recommendedName>
</protein>
<feature type="binding site" evidence="11">
    <location>
        <begin position="157"/>
        <end position="158"/>
    </location>
    <ligand>
        <name>S-adenosyl-L-methionine</name>
        <dbReference type="ChEBI" id="CHEBI:59789"/>
    </ligand>
</feature>
<evidence type="ECO:0000256" key="5">
    <source>
        <dbReference type="ARBA" id="ARBA00022552"/>
    </source>
</evidence>
<evidence type="ECO:0000256" key="7">
    <source>
        <dbReference type="ARBA" id="ARBA00022679"/>
    </source>
</evidence>
<organism evidence="12">
    <name type="scientific">Klebsiella pneumoniae</name>
    <dbReference type="NCBI Taxonomy" id="573"/>
    <lineage>
        <taxon>Bacteria</taxon>
        <taxon>Pseudomonadati</taxon>
        <taxon>Pseudomonadota</taxon>
        <taxon>Gammaproteobacteria</taxon>
        <taxon>Enterobacterales</taxon>
        <taxon>Enterobacteriaceae</taxon>
        <taxon>Klebsiella/Raoultella group</taxon>
        <taxon>Klebsiella</taxon>
        <taxon>Klebsiella pneumoniae complex</taxon>
    </lineage>
</organism>
<proteinExistence type="inferred from homology"/>
<keyword evidence="9 10" id="KW-0046">Antibiotic resistance</keyword>
<dbReference type="Reactome" id="R-HSA-9913143">
    <property type="pathway name" value="Antimicrobial resistance"/>
</dbReference>
<evidence type="ECO:0000256" key="11">
    <source>
        <dbReference type="PIRSR" id="PIRSR015852-1"/>
    </source>
</evidence>
<keyword evidence="8 10" id="KW-0949">S-adenosyl-L-methionine</keyword>
<sequence>MTIEQAAADILSSKKYQLLCPDTVVRILTQEWGRHKKPKQAVERTRERLHGICGAYLAPQVEKQASTALAAGDVQKALALHASTRERLDTYPQLYQFVFENNLPARVLDIACGLNPLMLHRQGVASVWGCDIHQGLGNVLTPYAQKHGWDFTFALHDVLCAPVAASGDMALVFKLLPLLEREQPGAALALLRTLDAPVICVSFPTRSLGGRGKGMHQHYATWFEGLVAPHFTVQHHTLIGDELLYRIQPNPA</sequence>
<dbReference type="InterPro" id="IPR010769">
    <property type="entry name" value="rRNA_MeTrfase_GmN_bac"/>
</dbReference>
<dbReference type="SUPFAM" id="SSF53335">
    <property type="entry name" value="S-adenosyl-L-methionine-dependent methyltransferases"/>
    <property type="match status" value="1"/>
</dbReference>